<dbReference type="EC" id="4.2.1.46" evidence="4 7"/>
<dbReference type="Proteomes" id="UP000281691">
    <property type="component" value="Unassembled WGS sequence"/>
</dbReference>
<comment type="similarity">
    <text evidence="3 7">Belongs to the NAD(P)-dependent epimerase/dehydratase family. dTDP-glucose dehydratase subfamily.</text>
</comment>
<keyword evidence="10" id="KW-1185">Reference proteome</keyword>
<evidence type="ECO:0000256" key="2">
    <source>
        <dbReference type="ARBA" id="ARBA00001911"/>
    </source>
</evidence>
<evidence type="ECO:0000256" key="4">
    <source>
        <dbReference type="ARBA" id="ARBA00011990"/>
    </source>
</evidence>
<dbReference type="SUPFAM" id="SSF51735">
    <property type="entry name" value="NAD(P)-binding Rossmann-fold domains"/>
    <property type="match status" value="1"/>
</dbReference>
<organism evidence="9 10">
    <name type="scientific">Vespertiliibacter pulmonis</name>
    <dbReference type="NCBI Taxonomy" id="1443036"/>
    <lineage>
        <taxon>Bacteria</taxon>
        <taxon>Pseudomonadati</taxon>
        <taxon>Pseudomonadota</taxon>
        <taxon>Gammaproteobacteria</taxon>
        <taxon>Pasteurellales</taxon>
        <taxon>Pasteurellaceae</taxon>
        <taxon>Vespertiliibacter</taxon>
    </lineage>
</organism>
<dbReference type="Gene3D" id="3.90.25.10">
    <property type="entry name" value="UDP-galactose 4-epimerase, domain 1"/>
    <property type="match status" value="1"/>
</dbReference>
<evidence type="ECO:0000313" key="9">
    <source>
        <dbReference type="EMBL" id="RPE82697.1"/>
    </source>
</evidence>
<feature type="domain" description="NAD(P)-binding" evidence="8">
    <location>
        <begin position="14"/>
        <end position="345"/>
    </location>
</feature>
<keyword evidence="5" id="KW-0520">NAD</keyword>
<reference evidence="9 10" key="1">
    <citation type="submission" date="2018-11" db="EMBL/GenBank/DDBJ databases">
        <title>Genomic Encyclopedia of Type Strains, Phase IV (KMG-IV): sequencing the most valuable type-strain genomes for metagenomic binning, comparative biology and taxonomic classification.</title>
        <authorList>
            <person name="Goeker M."/>
        </authorList>
    </citation>
    <scope>NUCLEOTIDE SEQUENCE [LARGE SCALE GENOMIC DNA]</scope>
    <source>
        <strain evidence="9 10">DSM 27238</strain>
    </source>
</reference>
<evidence type="ECO:0000256" key="6">
    <source>
        <dbReference type="ARBA" id="ARBA00023239"/>
    </source>
</evidence>
<gene>
    <name evidence="9" type="ORF">EDC46_1368</name>
</gene>
<proteinExistence type="inferred from homology"/>
<evidence type="ECO:0000313" key="10">
    <source>
        <dbReference type="Proteomes" id="UP000281691"/>
    </source>
</evidence>
<protein>
    <recommendedName>
        <fullName evidence="4 7">dTDP-glucose 4,6-dehydratase</fullName>
        <ecNumber evidence="4 7">4.2.1.46</ecNumber>
    </recommendedName>
</protein>
<dbReference type="InterPro" id="IPR036291">
    <property type="entry name" value="NAD(P)-bd_dom_sf"/>
</dbReference>
<dbReference type="NCBIfam" id="TIGR01181">
    <property type="entry name" value="dTDP_gluc_dehyt"/>
    <property type="match status" value="1"/>
</dbReference>
<sequence length="372" mass="42315">MSKILIEKKMKTIFVTGGAGFIGSALIRYLIEHSSVEQVVNIDKLTYASNLASLASISQNSRYIFEQVDICTSGQIQALFCKYQPDAVINLAAESHVDRSIDSPLTFMQTNILGTYTLLEGSRIYYNQLSGTKKAQFRFLQVSTDEVFGDLDQESSRFTEFTRYSPNSPYSASKASADHLVRAWSQTYGLPVLLTNCSNNYGYFQFPEKLIPLTILNALHGQYLPIYGRGEQIRDWLFVDDHVRALYLVLTQGRVGESYLIGGNNEQTNLSVVEYICRLLNEAKKSGALTDYQANIKAIDDFKSLIRFVEDRPGHDKRYAIDSQKIQKELGWKPCESFASGLEKTVDWYVQNRAWWKLLRERYMGNRLGKGK</sequence>
<dbReference type="AlphaFoldDB" id="A0A3N4VZV7"/>
<keyword evidence="6 7" id="KW-0456">Lyase</keyword>
<evidence type="ECO:0000256" key="5">
    <source>
        <dbReference type="ARBA" id="ARBA00023027"/>
    </source>
</evidence>
<evidence type="ECO:0000256" key="7">
    <source>
        <dbReference type="RuleBase" id="RU004473"/>
    </source>
</evidence>
<name>A0A3N4VZV7_9PAST</name>
<dbReference type="GO" id="GO:0008460">
    <property type="term" value="F:dTDP-glucose 4,6-dehydratase activity"/>
    <property type="evidence" value="ECO:0007669"/>
    <property type="project" value="UniProtKB-EC"/>
</dbReference>
<comment type="caution">
    <text evidence="9">The sequence shown here is derived from an EMBL/GenBank/DDBJ whole genome shotgun (WGS) entry which is preliminary data.</text>
</comment>
<dbReference type="EMBL" id="RKQP01000004">
    <property type="protein sequence ID" value="RPE82697.1"/>
    <property type="molecule type" value="Genomic_DNA"/>
</dbReference>
<dbReference type="Pfam" id="PF16363">
    <property type="entry name" value="GDP_Man_Dehyd"/>
    <property type="match status" value="1"/>
</dbReference>
<dbReference type="InterPro" id="IPR005888">
    <property type="entry name" value="dTDP_Gluc_deHydtase"/>
</dbReference>
<dbReference type="InterPro" id="IPR016040">
    <property type="entry name" value="NAD(P)-bd_dom"/>
</dbReference>
<accession>A0A3N4VZV7</accession>
<evidence type="ECO:0000259" key="8">
    <source>
        <dbReference type="Pfam" id="PF16363"/>
    </source>
</evidence>
<dbReference type="Gene3D" id="3.40.50.720">
    <property type="entry name" value="NAD(P)-binding Rossmann-like Domain"/>
    <property type="match status" value="1"/>
</dbReference>
<dbReference type="CDD" id="cd05246">
    <property type="entry name" value="dTDP_GD_SDR_e"/>
    <property type="match status" value="1"/>
</dbReference>
<evidence type="ECO:0000256" key="1">
    <source>
        <dbReference type="ARBA" id="ARBA00001539"/>
    </source>
</evidence>
<comment type="cofactor">
    <cofactor evidence="2 7">
        <name>NAD(+)</name>
        <dbReference type="ChEBI" id="CHEBI:57540"/>
    </cofactor>
</comment>
<dbReference type="PANTHER" id="PTHR43000">
    <property type="entry name" value="DTDP-D-GLUCOSE 4,6-DEHYDRATASE-RELATED"/>
    <property type="match status" value="1"/>
</dbReference>
<comment type="catalytic activity">
    <reaction evidence="1 7">
        <text>dTDP-alpha-D-glucose = dTDP-4-dehydro-6-deoxy-alpha-D-glucose + H2O</text>
        <dbReference type="Rhea" id="RHEA:17221"/>
        <dbReference type="ChEBI" id="CHEBI:15377"/>
        <dbReference type="ChEBI" id="CHEBI:57477"/>
        <dbReference type="ChEBI" id="CHEBI:57649"/>
        <dbReference type="EC" id="4.2.1.46"/>
    </reaction>
</comment>
<evidence type="ECO:0000256" key="3">
    <source>
        <dbReference type="ARBA" id="ARBA00008178"/>
    </source>
</evidence>
<dbReference type="GO" id="GO:0009225">
    <property type="term" value="P:nucleotide-sugar metabolic process"/>
    <property type="evidence" value="ECO:0007669"/>
    <property type="project" value="InterPro"/>
</dbReference>